<dbReference type="InterPro" id="IPR036291">
    <property type="entry name" value="NAD(P)-bd_dom_sf"/>
</dbReference>
<evidence type="ECO:0000256" key="2">
    <source>
        <dbReference type="SAM" id="MobiDB-lite"/>
    </source>
</evidence>
<comment type="caution">
    <text evidence="4">The sequence shown here is derived from an EMBL/GenBank/DDBJ whole genome shotgun (WGS) entry which is preliminary data.</text>
</comment>
<evidence type="ECO:0000313" key="4">
    <source>
        <dbReference type="EMBL" id="MFC4069975.1"/>
    </source>
</evidence>
<protein>
    <submittedName>
        <fullName evidence="4">NADP-dependent oxidoreductase</fullName>
        <ecNumber evidence="4">1.-.-.-</ecNumber>
    </submittedName>
</protein>
<dbReference type="InterPro" id="IPR011032">
    <property type="entry name" value="GroES-like_sf"/>
</dbReference>
<dbReference type="EMBL" id="JBHSBL010000023">
    <property type="protein sequence ID" value="MFC4069975.1"/>
    <property type="molecule type" value="Genomic_DNA"/>
</dbReference>
<dbReference type="EC" id="1.-.-.-" evidence="4"/>
<dbReference type="SMART" id="SM00829">
    <property type="entry name" value="PKS_ER"/>
    <property type="match status" value="1"/>
</dbReference>
<dbReference type="GO" id="GO:0016491">
    <property type="term" value="F:oxidoreductase activity"/>
    <property type="evidence" value="ECO:0007669"/>
    <property type="project" value="UniProtKB-KW"/>
</dbReference>
<keyword evidence="1" id="KW-0521">NADP</keyword>
<proteinExistence type="predicted"/>
<dbReference type="PANTHER" id="PTHR44154:SF1">
    <property type="entry name" value="QUINONE OXIDOREDUCTASE"/>
    <property type="match status" value="1"/>
</dbReference>
<feature type="region of interest" description="Disordered" evidence="2">
    <location>
        <begin position="324"/>
        <end position="343"/>
    </location>
</feature>
<accession>A0ABV8J7L8</accession>
<keyword evidence="5" id="KW-1185">Reference proteome</keyword>
<keyword evidence="4" id="KW-0560">Oxidoreductase</keyword>
<dbReference type="InterPro" id="IPR020843">
    <property type="entry name" value="ER"/>
</dbReference>
<dbReference type="Pfam" id="PF08240">
    <property type="entry name" value="ADH_N"/>
    <property type="match status" value="1"/>
</dbReference>
<dbReference type="InterPro" id="IPR051603">
    <property type="entry name" value="Zinc-ADH_QOR/CCCR"/>
</dbReference>
<name>A0ABV8J7L8_9ACTN</name>
<dbReference type="RefSeq" id="WP_378070867.1">
    <property type="nucleotide sequence ID" value="NZ_JBHSBL010000023.1"/>
</dbReference>
<organism evidence="4 5">
    <name type="scientific">Actinoplanes subglobosus</name>
    <dbReference type="NCBI Taxonomy" id="1547892"/>
    <lineage>
        <taxon>Bacteria</taxon>
        <taxon>Bacillati</taxon>
        <taxon>Actinomycetota</taxon>
        <taxon>Actinomycetes</taxon>
        <taxon>Micromonosporales</taxon>
        <taxon>Micromonosporaceae</taxon>
        <taxon>Actinoplanes</taxon>
    </lineage>
</organism>
<dbReference type="Gene3D" id="3.40.50.720">
    <property type="entry name" value="NAD(P)-binding Rossmann-like Domain"/>
    <property type="match status" value="1"/>
</dbReference>
<dbReference type="Gene3D" id="3.90.180.10">
    <property type="entry name" value="Medium-chain alcohol dehydrogenases, catalytic domain"/>
    <property type="match status" value="2"/>
</dbReference>
<dbReference type="SUPFAM" id="SSF51735">
    <property type="entry name" value="NAD(P)-binding Rossmann-fold domains"/>
    <property type="match status" value="1"/>
</dbReference>
<dbReference type="InterPro" id="IPR013154">
    <property type="entry name" value="ADH-like_N"/>
</dbReference>
<gene>
    <name evidence="4" type="ORF">ACFO0C_34040</name>
</gene>
<evidence type="ECO:0000259" key="3">
    <source>
        <dbReference type="SMART" id="SM00829"/>
    </source>
</evidence>
<dbReference type="SUPFAM" id="SSF50129">
    <property type="entry name" value="GroES-like"/>
    <property type="match status" value="1"/>
</dbReference>
<reference evidence="5" key="1">
    <citation type="journal article" date="2019" name="Int. J. Syst. Evol. Microbiol.">
        <title>The Global Catalogue of Microorganisms (GCM) 10K type strain sequencing project: providing services to taxonomists for standard genome sequencing and annotation.</title>
        <authorList>
            <consortium name="The Broad Institute Genomics Platform"/>
            <consortium name="The Broad Institute Genome Sequencing Center for Infectious Disease"/>
            <person name="Wu L."/>
            <person name="Ma J."/>
        </authorList>
    </citation>
    <scope>NUCLEOTIDE SEQUENCE [LARGE SCALE GENOMIC DNA]</scope>
    <source>
        <strain evidence="5">TBRC 5832</strain>
    </source>
</reference>
<evidence type="ECO:0000313" key="5">
    <source>
        <dbReference type="Proteomes" id="UP001595867"/>
    </source>
</evidence>
<dbReference type="PANTHER" id="PTHR44154">
    <property type="entry name" value="QUINONE OXIDOREDUCTASE"/>
    <property type="match status" value="1"/>
</dbReference>
<feature type="domain" description="Enoyl reductase (ER)" evidence="3">
    <location>
        <begin position="10"/>
        <end position="341"/>
    </location>
</feature>
<dbReference type="Pfam" id="PF13602">
    <property type="entry name" value="ADH_zinc_N_2"/>
    <property type="match status" value="1"/>
</dbReference>
<dbReference type="Proteomes" id="UP001595867">
    <property type="component" value="Unassembled WGS sequence"/>
</dbReference>
<sequence length="343" mass="34322">MEAIVFEQFGGPEVLRVAEVDVPQPGPGQVRLRVVAAGVNPVDYKIRNGWLAQVFATTFPSTPGWEAAGVVDAVGEGVTGLSVGDEVFGFTDTGSYAEYALATVVAHKPAGLSWDEAAALPVAGETAQRVLDLLGIKEGEGAVEESETGAEVSETGAEVSETGAEVSETGAKGSKAAVKGSETVLIHGAAGGVGGVAVQLAVARGATVIGTASAANHDYLRSLGAIPVAYGEGLADRVRAAAPQGVDAVFDAAGQGALEASVELRGTTDRTITIADAVGAQQLGVPYSAGGERSAEALAALADLAAAGKLRVEVAGTFPLADAPKAQESSATGHTRGKLLLNP</sequence>
<dbReference type="CDD" id="cd05289">
    <property type="entry name" value="MDR_like_2"/>
    <property type="match status" value="1"/>
</dbReference>
<evidence type="ECO:0000256" key="1">
    <source>
        <dbReference type="ARBA" id="ARBA00022857"/>
    </source>
</evidence>